<dbReference type="Gene3D" id="3.30.200.20">
    <property type="entry name" value="Phosphorylase Kinase, domain 1"/>
    <property type="match status" value="1"/>
</dbReference>
<name>Q10JB7_ORYSJ</name>
<evidence type="ECO:0000313" key="1">
    <source>
        <dbReference type="EMBL" id="AAS07203.1"/>
    </source>
</evidence>
<dbReference type="EMBL" id="AC137999">
    <property type="protein sequence ID" value="AAS07203.1"/>
    <property type="molecule type" value="Genomic_DNA"/>
</dbReference>
<evidence type="ECO:0000313" key="2">
    <source>
        <dbReference type="Proteomes" id="UP000000763"/>
    </source>
</evidence>
<gene>
    <name evidence="1" type="primary">OSJNBa0020H02.4</name>
</gene>
<organism evidence="1 2">
    <name type="scientific">Oryza sativa subsp. japonica</name>
    <name type="common">Rice</name>
    <dbReference type="NCBI Taxonomy" id="39947"/>
    <lineage>
        <taxon>Eukaryota</taxon>
        <taxon>Viridiplantae</taxon>
        <taxon>Streptophyta</taxon>
        <taxon>Embryophyta</taxon>
        <taxon>Tracheophyta</taxon>
        <taxon>Spermatophyta</taxon>
        <taxon>Magnoliopsida</taxon>
        <taxon>Liliopsida</taxon>
        <taxon>Poales</taxon>
        <taxon>Poaceae</taxon>
        <taxon>BOP clade</taxon>
        <taxon>Oryzoideae</taxon>
        <taxon>Oryzeae</taxon>
        <taxon>Oryzinae</taxon>
        <taxon>Oryza</taxon>
        <taxon>Oryza sativa</taxon>
    </lineage>
</organism>
<dbReference type="AlphaFoldDB" id="Q10JB7"/>
<accession>Q10JB7</accession>
<dbReference type="Proteomes" id="UP000000763">
    <property type="component" value="Chromosome 3"/>
</dbReference>
<proteinExistence type="predicted"/>
<protein>
    <submittedName>
        <fullName evidence="1">Uncharacterized protein</fullName>
    </submittedName>
</protein>
<reference evidence="2" key="2">
    <citation type="journal article" date="2008" name="Nucleic Acids Res.">
        <title>The rice annotation project database (RAP-DB): 2008 update.</title>
        <authorList>
            <consortium name="The rice annotation project (RAP)"/>
        </authorList>
    </citation>
    <scope>GENOME REANNOTATION</scope>
    <source>
        <strain evidence="2">cv. Nipponbare</strain>
    </source>
</reference>
<sequence>MVEEIAILPSHIGTIEYFSTDEGVDLTRSSIASIAPIDLSTMERATGGFSKRNIIGEGGFAIVYKTIGPLLPFPPSYPPLCSSKISMAQTMSALVCNNLTTHAIDENVLMFIALLAHLTIAYDIHAKTVECIHALRCTIAVALAQVAKNT</sequence>
<reference evidence="2" key="1">
    <citation type="journal article" date="2005" name="Nature">
        <title>The map-based sequence of the rice genome.</title>
        <authorList>
            <consortium name="International rice genome sequencing project (IRGSP)"/>
            <person name="Matsumoto T."/>
            <person name="Wu J."/>
            <person name="Kanamori H."/>
            <person name="Katayose Y."/>
            <person name="Fujisawa M."/>
            <person name="Namiki N."/>
            <person name="Mizuno H."/>
            <person name="Yamamoto K."/>
            <person name="Antonio B.A."/>
            <person name="Baba T."/>
            <person name="Sakata K."/>
            <person name="Nagamura Y."/>
            <person name="Aoki H."/>
            <person name="Arikawa K."/>
            <person name="Arita K."/>
            <person name="Bito T."/>
            <person name="Chiden Y."/>
            <person name="Fujitsuka N."/>
            <person name="Fukunaka R."/>
            <person name="Hamada M."/>
            <person name="Harada C."/>
            <person name="Hayashi A."/>
            <person name="Hijishita S."/>
            <person name="Honda M."/>
            <person name="Hosokawa S."/>
            <person name="Ichikawa Y."/>
            <person name="Idonuma A."/>
            <person name="Iijima M."/>
            <person name="Ikeda M."/>
            <person name="Ikeno M."/>
            <person name="Ito K."/>
            <person name="Ito S."/>
            <person name="Ito T."/>
            <person name="Ito Y."/>
            <person name="Ito Y."/>
            <person name="Iwabuchi A."/>
            <person name="Kamiya K."/>
            <person name="Karasawa W."/>
            <person name="Kurita K."/>
            <person name="Katagiri S."/>
            <person name="Kikuta A."/>
            <person name="Kobayashi H."/>
            <person name="Kobayashi N."/>
            <person name="Machita K."/>
            <person name="Maehara T."/>
            <person name="Masukawa M."/>
            <person name="Mizubayashi T."/>
            <person name="Mukai Y."/>
            <person name="Nagasaki H."/>
            <person name="Nagata Y."/>
            <person name="Naito S."/>
            <person name="Nakashima M."/>
            <person name="Nakama Y."/>
            <person name="Nakamichi Y."/>
            <person name="Nakamura M."/>
            <person name="Meguro A."/>
            <person name="Negishi M."/>
            <person name="Ohta I."/>
            <person name="Ohta T."/>
            <person name="Okamoto M."/>
            <person name="Ono N."/>
            <person name="Saji S."/>
            <person name="Sakaguchi M."/>
            <person name="Sakai K."/>
            <person name="Shibata M."/>
            <person name="Shimokawa T."/>
            <person name="Song J."/>
            <person name="Takazaki Y."/>
            <person name="Terasawa K."/>
            <person name="Tsugane M."/>
            <person name="Tsuji K."/>
            <person name="Ueda S."/>
            <person name="Waki K."/>
            <person name="Yamagata H."/>
            <person name="Yamamoto M."/>
            <person name="Yamamoto S."/>
            <person name="Yamane H."/>
            <person name="Yoshiki S."/>
            <person name="Yoshihara R."/>
            <person name="Yukawa K."/>
            <person name="Zhong H."/>
            <person name="Yano M."/>
            <person name="Yuan Q."/>
            <person name="Ouyang S."/>
            <person name="Liu J."/>
            <person name="Jones K.M."/>
            <person name="Gansberger K."/>
            <person name="Moffat K."/>
            <person name="Hill J."/>
            <person name="Bera J."/>
            <person name="Fadrosh D."/>
            <person name="Jin S."/>
            <person name="Johri S."/>
            <person name="Kim M."/>
            <person name="Overton L."/>
            <person name="Reardon M."/>
            <person name="Tsitrin T."/>
            <person name="Vuong H."/>
            <person name="Weaver B."/>
            <person name="Ciecko A."/>
            <person name="Tallon L."/>
            <person name="Jackson J."/>
            <person name="Pai G."/>
            <person name="Aken S.V."/>
            <person name="Utterback T."/>
            <person name="Reidmuller S."/>
            <person name="Feldblyum T."/>
            <person name="Hsiao J."/>
            <person name="Zismann V."/>
            <person name="Iobst S."/>
            <person name="de Vazeille A.R."/>
            <person name="Buell C.R."/>
            <person name="Ying K."/>
            <person name="Li Y."/>
            <person name="Lu T."/>
            <person name="Huang Y."/>
            <person name="Zhao Q."/>
            <person name="Feng Q."/>
            <person name="Zhang L."/>
            <person name="Zhu J."/>
            <person name="Weng Q."/>
            <person name="Mu J."/>
            <person name="Lu Y."/>
            <person name="Fan D."/>
            <person name="Liu Y."/>
            <person name="Guan J."/>
            <person name="Zhang Y."/>
            <person name="Yu S."/>
            <person name="Liu X."/>
            <person name="Zhang Y."/>
            <person name="Hong G."/>
            <person name="Han B."/>
            <person name="Choisne N."/>
            <person name="Demange N."/>
            <person name="Orjeda G."/>
            <person name="Samain S."/>
            <person name="Cattolico L."/>
            <person name="Pelletier E."/>
            <person name="Couloux A."/>
            <person name="Segurens B."/>
            <person name="Wincker P."/>
            <person name="D'Hont A."/>
            <person name="Scarpelli C."/>
            <person name="Weissenbach J."/>
            <person name="Salanoubat M."/>
            <person name="Quetier F."/>
            <person name="Yu Y."/>
            <person name="Kim H.R."/>
            <person name="Rambo T."/>
            <person name="Currie J."/>
            <person name="Collura K."/>
            <person name="Luo M."/>
            <person name="Yang T."/>
            <person name="Ammiraju J.S.S."/>
            <person name="Engler F."/>
            <person name="Soderlund C."/>
            <person name="Wing R.A."/>
            <person name="Palmer L.E."/>
            <person name="de la Bastide M."/>
            <person name="Spiegel L."/>
            <person name="Nascimento L."/>
            <person name="Zutavern T."/>
            <person name="O'Shaughnessy A."/>
            <person name="Dike S."/>
            <person name="Dedhia N."/>
            <person name="Preston R."/>
            <person name="Balija V."/>
            <person name="McCombie W.R."/>
            <person name="Chow T."/>
            <person name="Chen H."/>
            <person name="Chung M."/>
            <person name="Chen C."/>
            <person name="Shaw J."/>
            <person name="Wu H."/>
            <person name="Hsiao K."/>
            <person name="Chao Y."/>
            <person name="Chu M."/>
            <person name="Cheng C."/>
            <person name="Hour A."/>
            <person name="Lee P."/>
            <person name="Lin S."/>
            <person name="Lin Y."/>
            <person name="Liou J."/>
            <person name="Liu S."/>
            <person name="Hsing Y."/>
            <person name="Raghuvanshi S."/>
            <person name="Mohanty A."/>
            <person name="Bharti A.K."/>
            <person name="Gaur A."/>
            <person name="Gupta V."/>
            <person name="Kumar D."/>
            <person name="Ravi V."/>
            <person name="Vij S."/>
            <person name="Kapur A."/>
            <person name="Khurana P."/>
            <person name="Khurana P."/>
            <person name="Khurana J.P."/>
            <person name="Tyagi A.K."/>
            <person name="Gaikwad K."/>
            <person name="Singh A."/>
            <person name="Dalal V."/>
            <person name="Srivastava S."/>
            <person name="Dixit A."/>
            <person name="Pal A.K."/>
            <person name="Ghazi I.A."/>
            <person name="Yadav M."/>
            <person name="Pandit A."/>
            <person name="Bhargava A."/>
            <person name="Sureshbabu K."/>
            <person name="Batra K."/>
            <person name="Sharma T.R."/>
            <person name="Mohapatra T."/>
            <person name="Singh N.K."/>
            <person name="Messing J."/>
            <person name="Nelson A.B."/>
            <person name="Fuks G."/>
            <person name="Kavchok S."/>
            <person name="Keizer G."/>
            <person name="Linton E."/>
            <person name="Llaca V."/>
            <person name="Song R."/>
            <person name="Tanyolac B."/>
            <person name="Young S."/>
            <person name="Ho-Il K."/>
            <person name="Hahn J.H."/>
            <person name="Sangsakoo G."/>
            <person name="Vanavichit A."/>
            <person name="de Mattos Luiz.A.T."/>
            <person name="Zimmer P.D."/>
            <person name="Malone G."/>
            <person name="Dellagostin O."/>
            <person name="de Oliveira A.C."/>
            <person name="Bevan M."/>
            <person name="Bancroft I."/>
            <person name="Minx P."/>
            <person name="Cordum H."/>
            <person name="Wilson R."/>
            <person name="Cheng Z."/>
            <person name="Jin W."/>
            <person name="Jiang J."/>
            <person name="Leong S.A."/>
            <person name="Iwama H."/>
            <person name="Gojobori T."/>
            <person name="Itoh T."/>
            <person name="Niimura Y."/>
            <person name="Fujii Y."/>
            <person name="Habara T."/>
            <person name="Sakai H."/>
            <person name="Sato Y."/>
            <person name="Wilson G."/>
            <person name="Kumar K."/>
            <person name="McCouch S."/>
            <person name="Juretic N."/>
            <person name="Hoen D."/>
            <person name="Wright S."/>
            <person name="Bruskiewich R."/>
            <person name="Bureau T."/>
            <person name="Miyao A."/>
            <person name="Hirochika H."/>
            <person name="Nishikawa T."/>
            <person name="Kadowaki K."/>
            <person name="Sugiura M."/>
            <person name="Burr B."/>
            <person name="Sasaki T."/>
        </authorList>
    </citation>
    <scope>NUCLEOTIDE SEQUENCE [LARGE SCALE GENOMIC DNA]</scope>
    <source>
        <strain evidence="2">cv. Nipponbare</strain>
    </source>
</reference>